<feature type="transmembrane region" description="Helical" evidence="1">
    <location>
        <begin position="6"/>
        <end position="26"/>
    </location>
</feature>
<keyword evidence="1" id="KW-0812">Transmembrane</keyword>
<comment type="caution">
    <text evidence="3">The sequence shown here is derived from an EMBL/GenBank/DDBJ whole genome shotgun (WGS) entry which is preliminary data.</text>
</comment>
<name>A0ABU3NMW7_9CHLR</name>
<dbReference type="EMBL" id="JAUHMF010000001">
    <property type="protein sequence ID" value="MDT8898181.1"/>
    <property type="molecule type" value="Genomic_DNA"/>
</dbReference>
<reference evidence="3 4" key="1">
    <citation type="submission" date="2023-07" db="EMBL/GenBank/DDBJ databases">
        <title>Novel species of Thermanaerothrix with wide hydrolytic capabilities.</title>
        <authorList>
            <person name="Zayulina K.S."/>
            <person name="Podosokorskaya O.A."/>
            <person name="Elcheninov A.G."/>
        </authorList>
    </citation>
    <scope>NUCLEOTIDE SEQUENCE [LARGE SCALE GENOMIC DNA]</scope>
    <source>
        <strain evidence="3 4">4228-RoL</strain>
    </source>
</reference>
<evidence type="ECO:0000313" key="4">
    <source>
        <dbReference type="Proteomes" id="UP001254165"/>
    </source>
</evidence>
<dbReference type="RefSeq" id="WP_315624826.1">
    <property type="nucleotide sequence ID" value="NZ_JAUHMF010000001.1"/>
</dbReference>
<keyword evidence="4" id="KW-1185">Reference proteome</keyword>
<keyword evidence="1" id="KW-0472">Membrane</keyword>
<keyword evidence="1" id="KW-1133">Transmembrane helix</keyword>
<organism evidence="3 4">
    <name type="scientific">Thermanaerothrix solaris</name>
    <dbReference type="NCBI Taxonomy" id="3058434"/>
    <lineage>
        <taxon>Bacteria</taxon>
        <taxon>Bacillati</taxon>
        <taxon>Chloroflexota</taxon>
        <taxon>Anaerolineae</taxon>
        <taxon>Anaerolineales</taxon>
        <taxon>Anaerolineaceae</taxon>
        <taxon>Thermanaerothrix</taxon>
    </lineage>
</organism>
<dbReference type="Pfam" id="PF12158">
    <property type="entry name" value="DUF3592"/>
    <property type="match status" value="1"/>
</dbReference>
<gene>
    <name evidence="3" type="ORF">QYE77_07855</name>
</gene>
<proteinExistence type="predicted"/>
<evidence type="ECO:0000259" key="2">
    <source>
        <dbReference type="Pfam" id="PF12158"/>
    </source>
</evidence>
<sequence>MGMGWLGFLCLGVFLLIFIGAGIYALNVYAREKKKATTAQTWPSVNGRVVEAYVAEDVQVDSEGDQNRVFAPRVVYEYEVNGQTYQNNRLRLGIESFIGSRRKVEQELARFPVGSAVKVYYNPDNPAEAVLQPGVSSKAALVIGITFLVIAGMTACLVGVAVLVSVLSQ</sequence>
<evidence type="ECO:0000256" key="1">
    <source>
        <dbReference type="SAM" id="Phobius"/>
    </source>
</evidence>
<feature type="transmembrane region" description="Helical" evidence="1">
    <location>
        <begin position="141"/>
        <end position="167"/>
    </location>
</feature>
<dbReference type="Proteomes" id="UP001254165">
    <property type="component" value="Unassembled WGS sequence"/>
</dbReference>
<dbReference type="InterPro" id="IPR021994">
    <property type="entry name" value="DUF3592"/>
</dbReference>
<accession>A0ABU3NMW7</accession>
<feature type="domain" description="DUF3592" evidence="2">
    <location>
        <begin position="45"/>
        <end position="135"/>
    </location>
</feature>
<evidence type="ECO:0000313" key="3">
    <source>
        <dbReference type="EMBL" id="MDT8898181.1"/>
    </source>
</evidence>
<protein>
    <submittedName>
        <fullName evidence="3">DUF3592 domain-containing protein</fullName>
    </submittedName>
</protein>